<keyword evidence="1" id="KW-0547">Nucleotide-binding</keyword>
<dbReference type="GO" id="GO:0005524">
    <property type="term" value="F:ATP binding"/>
    <property type="evidence" value="ECO:0007669"/>
    <property type="project" value="UniProtKB-KW"/>
</dbReference>
<gene>
    <name evidence="1" type="ORF">IAC74_07145</name>
</gene>
<protein>
    <submittedName>
        <fullName evidence="1">ATP-binding protein</fullName>
    </submittedName>
</protein>
<evidence type="ECO:0000313" key="1">
    <source>
        <dbReference type="EMBL" id="HIV03335.1"/>
    </source>
</evidence>
<dbReference type="InterPro" id="IPR027417">
    <property type="entry name" value="P-loop_NTPase"/>
</dbReference>
<name>A0A9D1NI61_9FIRM</name>
<dbReference type="EMBL" id="DVOF01000210">
    <property type="protein sequence ID" value="HIV03335.1"/>
    <property type="molecule type" value="Genomic_DNA"/>
</dbReference>
<reference evidence="1" key="1">
    <citation type="submission" date="2020-10" db="EMBL/GenBank/DDBJ databases">
        <authorList>
            <person name="Gilroy R."/>
        </authorList>
    </citation>
    <scope>NUCLEOTIDE SEQUENCE</scope>
    <source>
        <strain evidence="1">4920</strain>
    </source>
</reference>
<keyword evidence="1" id="KW-0067">ATP-binding</keyword>
<comment type="caution">
    <text evidence="1">The sequence shown here is derived from an EMBL/GenBank/DDBJ whole genome shotgun (WGS) entry which is preliminary data.</text>
</comment>
<dbReference type="Proteomes" id="UP000886743">
    <property type="component" value="Unassembled WGS sequence"/>
</dbReference>
<organism evidence="1 2">
    <name type="scientific">Candidatus Aphodoplasma excrementigallinarum</name>
    <dbReference type="NCBI Taxonomy" id="2840673"/>
    <lineage>
        <taxon>Bacteria</taxon>
        <taxon>Bacillati</taxon>
        <taxon>Bacillota</taxon>
        <taxon>Clostridia</taxon>
        <taxon>Eubacteriales</taxon>
        <taxon>Candidatus Aphodoplasma</taxon>
    </lineage>
</organism>
<dbReference type="Gene3D" id="3.40.50.300">
    <property type="entry name" value="P-loop containing nucleotide triphosphate hydrolases"/>
    <property type="match status" value="1"/>
</dbReference>
<proteinExistence type="predicted"/>
<accession>A0A9D1NI61</accession>
<sequence length="220" mass="24372">MEPRINIFVGHFGSGKTEIAINYAMKQAAEGKKVTIVDCDIVNTYFRTLDAKEALEEKGIAVIAPLFANSNLEMQMMPPDILRVFEEKDTVVVFDVGGDEDGAYALGAYKKLFEREGYRMYFVINAKRPLTATADEAIEYMIDIEKASRLTITDLINNTNLSSETEVSDIVAGDAVVAQAAKKAKLPYTYVAAKQDLCKQLPDALKDKAFGLSLYLQLSY</sequence>
<dbReference type="CDD" id="cd01983">
    <property type="entry name" value="SIMIBI"/>
    <property type="match status" value="1"/>
</dbReference>
<dbReference type="SUPFAM" id="SSF52540">
    <property type="entry name" value="P-loop containing nucleoside triphosphate hydrolases"/>
    <property type="match status" value="1"/>
</dbReference>
<reference evidence="1" key="2">
    <citation type="journal article" date="2021" name="PeerJ">
        <title>Extensive microbial diversity within the chicken gut microbiome revealed by metagenomics and culture.</title>
        <authorList>
            <person name="Gilroy R."/>
            <person name="Ravi A."/>
            <person name="Getino M."/>
            <person name="Pursley I."/>
            <person name="Horton D.L."/>
            <person name="Alikhan N.F."/>
            <person name="Baker D."/>
            <person name="Gharbi K."/>
            <person name="Hall N."/>
            <person name="Watson M."/>
            <person name="Adriaenssens E.M."/>
            <person name="Foster-Nyarko E."/>
            <person name="Jarju S."/>
            <person name="Secka A."/>
            <person name="Antonio M."/>
            <person name="Oren A."/>
            <person name="Chaudhuri R.R."/>
            <person name="La Ragione R."/>
            <person name="Hildebrand F."/>
            <person name="Pallen M.J."/>
        </authorList>
    </citation>
    <scope>NUCLEOTIDE SEQUENCE</scope>
    <source>
        <strain evidence="1">4920</strain>
    </source>
</reference>
<evidence type="ECO:0000313" key="2">
    <source>
        <dbReference type="Proteomes" id="UP000886743"/>
    </source>
</evidence>
<dbReference type="AlphaFoldDB" id="A0A9D1NI61"/>